<dbReference type="AlphaFoldDB" id="A0A2V1D1K0"/>
<evidence type="ECO:0000313" key="3">
    <source>
        <dbReference type="Proteomes" id="UP000244855"/>
    </source>
</evidence>
<protein>
    <submittedName>
        <fullName evidence="2">Uncharacterized protein</fullName>
    </submittedName>
</protein>
<name>A0A2V1D1K0_9PLEO</name>
<gene>
    <name evidence="2" type="ORF">DM02DRAFT_663499</name>
</gene>
<organism evidence="2 3">
    <name type="scientific">Periconia macrospinosa</name>
    <dbReference type="NCBI Taxonomy" id="97972"/>
    <lineage>
        <taxon>Eukaryota</taxon>
        <taxon>Fungi</taxon>
        <taxon>Dikarya</taxon>
        <taxon>Ascomycota</taxon>
        <taxon>Pezizomycotina</taxon>
        <taxon>Dothideomycetes</taxon>
        <taxon>Pleosporomycetidae</taxon>
        <taxon>Pleosporales</taxon>
        <taxon>Massarineae</taxon>
        <taxon>Periconiaceae</taxon>
        <taxon>Periconia</taxon>
    </lineage>
</organism>
<dbReference type="STRING" id="97972.A0A2V1D1K0"/>
<accession>A0A2V1D1K0</accession>
<reference evidence="2 3" key="1">
    <citation type="journal article" date="2018" name="Sci. Rep.">
        <title>Comparative genomics provides insights into the lifestyle and reveals functional heterogeneity of dark septate endophytic fungi.</title>
        <authorList>
            <person name="Knapp D.G."/>
            <person name="Nemeth J.B."/>
            <person name="Barry K."/>
            <person name="Hainaut M."/>
            <person name="Henrissat B."/>
            <person name="Johnson J."/>
            <person name="Kuo A."/>
            <person name="Lim J.H.P."/>
            <person name="Lipzen A."/>
            <person name="Nolan M."/>
            <person name="Ohm R.A."/>
            <person name="Tamas L."/>
            <person name="Grigoriev I.V."/>
            <person name="Spatafora J.W."/>
            <person name="Nagy L.G."/>
            <person name="Kovacs G.M."/>
        </authorList>
    </citation>
    <scope>NUCLEOTIDE SEQUENCE [LARGE SCALE GENOMIC DNA]</scope>
    <source>
        <strain evidence="2 3">DSE2036</strain>
    </source>
</reference>
<feature type="chain" id="PRO_5015971051" evidence="1">
    <location>
        <begin position="19"/>
        <end position="143"/>
    </location>
</feature>
<dbReference type="EMBL" id="KZ805759">
    <property type="protein sequence ID" value="PVH91896.1"/>
    <property type="molecule type" value="Genomic_DNA"/>
</dbReference>
<dbReference type="Proteomes" id="UP000244855">
    <property type="component" value="Unassembled WGS sequence"/>
</dbReference>
<proteinExistence type="predicted"/>
<keyword evidence="3" id="KW-1185">Reference proteome</keyword>
<keyword evidence="1" id="KW-0732">Signal</keyword>
<sequence length="143" mass="15034">MHIKALIAVITALDMTLAFKFEAGEVKDGVYAIKTDAAGKEYLEYIEAGNTTVPVALNERGAMNAKLCTGHALGHGQTDSANNMPQNYCGGGNHYYSDKMVFVAGNVYVYTCDYAGGQVGFAGEAANANKGLTATCGQYGSGW</sequence>
<evidence type="ECO:0000256" key="1">
    <source>
        <dbReference type="SAM" id="SignalP"/>
    </source>
</evidence>
<evidence type="ECO:0000313" key="2">
    <source>
        <dbReference type="EMBL" id="PVH91896.1"/>
    </source>
</evidence>
<feature type="signal peptide" evidence="1">
    <location>
        <begin position="1"/>
        <end position="18"/>
    </location>
</feature>